<accession>A0A1B6HI03</accession>
<protein>
    <submittedName>
        <fullName evidence="1">Uncharacterized protein</fullName>
    </submittedName>
</protein>
<dbReference type="EMBL" id="GECU01033455">
    <property type="protein sequence ID" value="JAS74251.1"/>
    <property type="molecule type" value="Transcribed_RNA"/>
</dbReference>
<proteinExistence type="predicted"/>
<reference evidence="1" key="1">
    <citation type="submission" date="2015-11" db="EMBL/GenBank/DDBJ databases">
        <title>De novo transcriptome assembly of four potential Pierce s Disease insect vectors from Arizona vineyards.</title>
        <authorList>
            <person name="Tassone E.E."/>
        </authorList>
    </citation>
    <scope>NUCLEOTIDE SEQUENCE</scope>
</reference>
<organism evidence="1">
    <name type="scientific">Homalodisca liturata</name>
    <dbReference type="NCBI Taxonomy" id="320908"/>
    <lineage>
        <taxon>Eukaryota</taxon>
        <taxon>Metazoa</taxon>
        <taxon>Ecdysozoa</taxon>
        <taxon>Arthropoda</taxon>
        <taxon>Hexapoda</taxon>
        <taxon>Insecta</taxon>
        <taxon>Pterygota</taxon>
        <taxon>Neoptera</taxon>
        <taxon>Paraneoptera</taxon>
        <taxon>Hemiptera</taxon>
        <taxon>Auchenorrhyncha</taxon>
        <taxon>Membracoidea</taxon>
        <taxon>Cicadellidae</taxon>
        <taxon>Cicadellinae</taxon>
        <taxon>Proconiini</taxon>
        <taxon>Homalodisca</taxon>
    </lineage>
</organism>
<gene>
    <name evidence="1" type="ORF">g.3086</name>
</gene>
<evidence type="ECO:0000313" key="1">
    <source>
        <dbReference type="EMBL" id="JAS74251.1"/>
    </source>
</evidence>
<feature type="non-terminal residue" evidence="1">
    <location>
        <position position="253"/>
    </location>
</feature>
<feature type="non-terminal residue" evidence="1">
    <location>
        <position position="1"/>
    </location>
</feature>
<name>A0A1B6HI03_9HEMI</name>
<dbReference type="AlphaFoldDB" id="A0A1B6HI03"/>
<sequence length="253" mass="28193">DFVVGNLPKGYLAVLGCDMLGQGNGEISIERRVLRLSGKDIWLNRIRKGETVPDPNRSASESEQPKPQRYVFCCNEVKIPPRCEKIIRVKTSRFTTKPDELEGAEVMIEPGEFVMHGVYIARTLTKIKQNCCWIKTVNVSAEEVTLVKNLKLGTLVSDIDPVENEHSNRRKLVILADSHGRGLQSILSERLPGNVEVEVFFLPNGKLKHVTSRLGNLLNKLTSNDSVVVIGGTNDVDKSMPYPLTLQQAFVTL</sequence>